<accession>A0A2D2W448</accession>
<dbReference type="Proteomes" id="UP000240916">
    <property type="component" value="Segment"/>
</dbReference>
<proteinExistence type="predicted"/>
<protein>
    <submittedName>
        <fullName evidence="1">Uncharacterized protein</fullName>
    </submittedName>
</protein>
<sequence>MEIDTYLDRYAAERIAGGLPFKWWWNADTILADTIASACEHLLDEGTTAYSSREEEELRTLNRYMVDYDFSSGDEGRWLHAEAMWLLGKWFTRLWD</sequence>
<name>A0A2D2W448_9CAUD</name>
<organism evidence="1 2">
    <name type="scientific">Mycobacterium phage Superphikiman</name>
    <dbReference type="NCBI Taxonomy" id="2041551"/>
    <lineage>
        <taxon>Viruses</taxon>
        <taxon>Duplodnaviria</taxon>
        <taxon>Heunggongvirae</taxon>
        <taxon>Uroviricota</taxon>
        <taxon>Caudoviricetes</taxon>
        <taxon>Omegavirus</taxon>
        <taxon>Omegavirus courthouse</taxon>
    </lineage>
</organism>
<evidence type="ECO:0000313" key="2">
    <source>
        <dbReference type="Proteomes" id="UP000240916"/>
    </source>
</evidence>
<evidence type="ECO:0000313" key="1">
    <source>
        <dbReference type="EMBL" id="ATS92964.1"/>
    </source>
</evidence>
<gene>
    <name evidence="1" type="ORF">SEA_SUPERPHIKIMAN_123</name>
</gene>
<reference evidence="1 2" key="1">
    <citation type="submission" date="2017-09" db="EMBL/GenBank/DDBJ databases">
        <authorList>
            <person name="Pradhan P."/>
            <person name="Aluri L.S."/>
            <person name="Anandarajan D."/>
            <person name="Beiriger J.C."/>
            <person name="Bethamcharla R."/>
            <person name="Betini N."/>
            <person name="Bhatt S.D."/>
            <person name="Chengalvala S."/>
            <person name="Cox N.E."/>
            <person name="Delvadia B.P."/>
            <person name="Desai A.S."/>
            <person name="Devaney A.M."/>
            <person name="Doyle B.K."/>
            <person name="Edgerton A.O."/>
            <person name="Erlich M.C."/>
            <person name="Fitzpatrick K.C."/>
            <person name="Gajjar E.A."/>
            <person name="Ganguly A."/>
            <person name="Gill R.S."/>
            <person name="Goldman M.G."/>
            <person name="Good P.M."/>
            <person name="Gupta N."/>
            <person name="Haddad L.M."/>
            <person name="Han E.J."/>
            <person name="Jain S."/>
            <person name="Jiang A."/>
            <person name="Jurgielewicz A.D."/>
            <person name="Kainth D.K."/>
            <person name="Karam J.M."/>
            <person name="Kodavatiganti M."/>
            <person name="Kriete S.J."/>
            <person name="MacDonald C.E."/>
            <person name="Maret J.P."/>
            <person name="Mathew A.E."/>
            <person name="Nako S."/>
            <person name="Natrajan M."/>
            <person name="Nishu N.M."/>
            <person name="Parikh A."/>
            <person name="Patel N."/>
            <person name="Patel P.D."/>
            <person name="Patel S."/>
            <person name="Patra K."/>
            <person name="Pumpuckdee D."/>
            <person name="Rai K."/>
            <person name="Ramanathan A."/>
            <person name="Sarkar A."/>
            <person name="Schaffer B.L."/>
            <person name="Shah P."/>
            <person name="Tata R.K."/>
            <person name="Tawfik A.H."/>
            <person name="Thuremella B.T."/>
            <person name="Toma J."/>
            <person name="Tran T.L."/>
            <person name="Veera S."/>
            <person name="Vemulapalli V.K."/>
            <person name="Vidas T.V."/>
            <person name="Vieira K.S."/>
            <person name="Vijayakumar G."/>
            <person name="Walor T.A."/>
            <person name="White C.R."/>
            <person name="Wong B.M."/>
            <person name="Zhao Sl."/>
            <person name="McDonald M.T."/>
            <person name="Dalia R."/>
            <person name="Little J.L."/>
            <person name="Gurney S.M.R."/>
            <person name="Bollivar D.W."/>
            <person name="Garlena R.A."/>
            <person name="Russell D.A."/>
            <person name="Pope W.H."/>
            <person name="Jacobs-Sera D."/>
            <person name="Hendrix R.W."/>
            <person name="Hatfull G.F."/>
        </authorList>
    </citation>
    <scope>NUCLEOTIDE SEQUENCE [LARGE SCALE GENOMIC DNA]</scope>
</reference>
<dbReference type="EMBL" id="MF919534">
    <property type="protein sequence ID" value="ATS92964.1"/>
    <property type="molecule type" value="Genomic_DNA"/>
</dbReference>